<dbReference type="InterPro" id="IPR040171">
    <property type="entry name" value="USBP1-like"/>
</dbReference>
<feature type="compositionally biased region" description="Basic and acidic residues" evidence="2">
    <location>
        <begin position="495"/>
        <end position="505"/>
    </location>
</feature>
<dbReference type="AlphaFoldDB" id="A0AAV1PUQ7"/>
<feature type="region of interest" description="Disordered" evidence="2">
    <location>
        <begin position="470"/>
        <end position="505"/>
    </location>
</feature>
<feature type="domain" description="Harmonin-binding protein USHBP1 PDZ-binding" evidence="3">
    <location>
        <begin position="317"/>
        <end position="381"/>
    </location>
</feature>
<dbReference type="PANTHER" id="PTHR23347">
    <property type="entry name" value="COLORECTAL MUTANT CANCER PROTEIN MCC PROTEIN -RELATED"/>
    <property type="match status" value="1"/>
</dbReference>
<dbReference type="InterPro" id="IPR019536">
    <property type="entry name" value="USHBP1_PDZ-bd"/>
</dbReference>
<evidence type="ECO:0000313" key="5">
    <source>
        <dbReference type="Proteomes" id="UP001314229"/>
    </source>
</evidence>
<evidence type="ECO:0000259" key="3">
    <source>
        <dbReference type="Pfam" id="PF10506"/>
    </source>
</evidence>
<evidence type="ECO:0000313" key="4">
    <source>
        <dbReference type="EMBL" id="CAK6975339.1"/>
    </source>
</evidence>
<sequence>MEDSGLIRCDSLDTGSVYDGEVMAQIDHMTLDSEGEPSPAELAQCEAEVGTLLSIIADLNKKMGSLKAPSEPGALRPPRPSRPLVPDLLSHQLVRGSPERITASAATSKLPLTEKGGSGVIWTKLQDTLSSVEDSISCRRSWAAPITAFDQDKQKEHLRAAQESWVKASQILEEMEKEFGISCPSGLTKDQHQDEMLDQDKHVSAPRGSLQSHQEELERAQSTISQMEEEKNKVVGHHRGRRSGSRSPSYRPSGGSTAGAFSPDWASPPFPGSPLILRRGARAVAPLSPGGDSSPLGSVNSGSPCPSPISLETEIERLNRYIERLKARNERLTAALERKKGETEQISITLNRVEADCSALQMALRYCEECEEAYSELLSLYDAKKQQSIPLQTDSAEAASGRQQPGSPSAQLRKMGTEELSTSFSTAGVTEETETQSHTGQRTPELMEREAFLRQQIERLKRDRAAICLSKPGPGAEGKTSPDTGSPVGTRGGHITKDNTRAPETKKEKAPLFYELISVREEMSDLRALIRLKEKELRCLEWSLMAQKTQEAAGVFIPENLREELEDRKTEQQRHCENAAELYSDRDITGPRGRPILKELQAVLQREQALKKRLALVHDSLNTALTDGNRKDNEEQIARLTQAHNKALSSYRHIRRKYREHVWRLEQKVAAMMESQHSQSGAPKAAGEALEWRREETVL</sequence>
<feature type="compositionally biased region" description="Basic and acidic residues" evidence="2">
    <location>
        <begin position="690"/>
        <end position="699"/>
    </location>
</feature>
<dbReference type="Proteomes" id="UP001314229">
    <property type="component" value="Unassembled WGS sequence"/>
</dbReference>
<feature type="compositionally biased region" description="Polar residues" evidence="2">
    <location>
        <begin position="419"/>
        <end position="428"/>
    </location>
</feature>
<comment type="caution">
    <text evidence="4">The sequence shown here is derived from an EMBL/GenBank/DDBJ whole genome shotgun (WGS) entry which is preliminary data.</text>
</comment>
<gene>
    <name evidence="4" type="ORF">FSCOSCO3_A020523</name>
</gene>
<keyword evidence="1" id="KW-0175">Coiled coil</keyword>
<keyword evidence="5" id="KW-1185">Reference proteome</keyword>
<name>A0AAV1PUQ7_SCOSC</name>
<proteinExistence type="predicted"/>
<feature type="compositionally biased region" description="Low complexity" evidence="2">
    <location>
        <begin position="245"/>
        <end position="255"/>
    </location>
</feature>
<protein>
    <submittedName>
        <fullName evidence="4">Uncharacterized protein LOC128361885</fullName>
    </submittedName>
</protein>
<accession>A0AAV1PUQ7</accession>
<feature type="compositionally biased region" description="Polar residues" evidence="2">
    <location>
        <begin position="391"/>
        <end position="410"/>
    </location>
</feature>
<organism evidence="4 5">
    <name type="scientific">Scomber scombrus</name>
    <name type="common">Atlantic mackerel</name>
    <name type="synonym">Scomber vernalis</name>
    <dbReference type="NCBI Taxonomy" id="13677"/>
    <lineage>
        <taxon>Eukaryota</taxon>
        <taxon>Metazoa</taxon>
        <taxon>Chordata</taxon>
        <taxon>Craniata</taxon>
        <taxon>Vertebrata</taxon>
        <taxon>Euteleostomi</taxon>
        <taxon>Actinopterygii</taxon>
        <taxon>Neopterygii</taxon>
        <taxon>Teleostei</taxon>
        <taxon>Neoteleostei</taxon>
        <taxon>Acanthomorphata</taxon>
        <taxon>Pelagiaria</taxon>
        <taxon>Scombriformes</taxon>
        <taxon>Scombridae</taxon>
        <taxon>Scomber</taxon>
    </lineage>
</organism>
<evidence type="ECO:0000256" key="1">
    <source>
        <dbReference type="SAM" id="Coils"/>
    </source>
</evidence>
<feature type="compositionally biased region" description="Low complexity" evidence="2">
    <location>
        <begin position="286"/>
        <end position="298"/>
    </location>
</feature>
<feature type="region of interest" description="Disordered" evidence="2">
    <location>
        <begin position="284"/>
        <end position="308"/>
    </location>
</feature>
<feature type="compositionally biased region" description="Basic residues" evidence="2">
    <location>
        <begin position="234"/>
        <end position="244"/>
    </location>
</feature>
<feature type="region of interest" description="Disordered" evidence="2">
    <location>
        <begin position="674"/>
        <end position="699"/>
    </location>
</feature>
<dbReference type="PANTHER" id="PTHR23347:SF5">
    <property type="entry name" value="HARMONIN-BINDING PROTEIN USHBP1"/>
    <property type="match status" value="1"/>
</dbReference>
<reference evidence="4 5" key="1">
    <citation type="submission" date="2024-01" db="EMBL/GenBank/DDBJ databases">
        <authorList>
            <person name="Alioto T."/>
            <person name="Alioto T."/>
            <person name="Gomez Garrido J."/>
        </authorList>
    </citation>
    <scope>NUCLEOTIDE SEQUENCE [LARGE SCALE GENOMIC DNA]</scope>
</reference>
<dbReference type="EMBL" id="CAWUFR010000295">
    <property type="protein sequence ID" value="CAK6975339.1"/>
    <property type="molecule type" value="Genomic_DNA"/>
</dbReference>
<dbReference type="Pfam" id="PF10506">
    <property type="entry name" value="USHBP1_PDZ-bd"/>
    <property type="match status" value="1"/>
</dbReference>
<feature type="region of interest" description="Disordered" evidence="2">
    <location>
        <begin position="203"/>
        <end position="266"/>
    </location>
</feature>
<evidence type="ECO:0000256" key="2">
    <source>
        <dbReference type="SAM" id="MobiDB-lite"/>
    </source>
</evidence>
<feature type="coiled-coil region" evidence="1">
    <location>
        <begin position="315"/>
        <end position="342"/>
    </location>
</feature>
<feature type="region of interest" description="Disordered" evidence="2">
    <location>
        <begin position="391"/>
        <end position="446"/>
    </location>
</feature>